<dbReference type="InterPro" id="IPR013332">
    <property type="entry name" value="KPR_N"/>
</dbReference>
<dbReference type="Gene3D" id="1.10.1040.10">
    <property type="entry name" value="N-(1-d-carboxylethyl)-l-norvaline Dehydrogenase, domain 2"/>
    <property type="match status" value="1"/>
</dbReference>
<dbReference type="GO" id="GO:0050661">
    <property type="term" value="F:NADP binding"/>
    <property type="evidence" value="ECO:0007669"/>
    <property type="project" value="TreeGrafter"/>
</dbReference>
<proteinExistence type="inferred from homology"/>
<evidence type="ECO:0000313" key="9">
    <source>
        <dbReference type="EMBL" id="GAN03510.1"/>
    </source>
</evidence>
<dbReference type="GO" id="GO:0005739">
    <property type="term" value="C:mitochondrion"/>
    <property type="evidence" value="ECO:0007669"/>
    <property type="project" value="TreeGrafter"/>
</dbReference>
<feature type="domain" description="Ketopantoate reductase N-terminal" evidence="7">
    <location>
        <begin position="3"/>
        <end position="150"/>
    </location>
</feature>
<dbReference type="InterPro" id="IPR013752">
    <property type="entry name" value="KPA_reductase"/>
</dbReference>
<name>A0A0C9LT84_9FUNG</name>
<dbReference type="GO" id="GO:0008677">
    <property type="term" value="F:2-dehydropantoate 2-reductase activity"/>
    <property type="evidence" value="ECO:0007669"/>
    <property type="project" value="UniProtKB-EC"/>
</dbReference>
<keyword evidence="10" id="KW-1185">Reference proteome</keyword>
<dbReference type="Proteomes" id="UP000053815">
    <property type="component" value="Unassembled WGS sequence"/>
</dbReference>
<evidence type="ECO:0000256" key="4">
    <source>
        <dbReference type="ARBA" id="ARBA00023002"/>
    </source>
</evidence>
<dbReference type="STRING" id="91626.A0A0C9LT84"/>
<dbReference type="InterPro" id="IPR003710">
    <property type="entry name" value="ApbA"/>
</dbReference>
<dbReference type="InterPro" id="IPR036291">
    <property type="entry name" value="NAD(P)-bd_dom_sf"/>
</dbReference>
<evidence type="ECO:0000256" key="6">
    <source>
        <dbReference type="RuleBase" id="RU362068"/>
    </source>
</evidence>
<dbReference type="AlphaFoldDB" id="A0A0C9LT84"/>
<accession>A0A0C9LT84</accession>
<dbReference type="GO" id="GO:0015940">
    <property type="term" value="P:pantothenate biosynthetic process"/>
    <property type="evidence" value="ECO:0007669"/>
    <property type="project" value="InterPro"/>
</dbReference>
<dbReference type="InterPro" id="IPR050838">
    <property type="entry name" value="Ketopantoate_reductase"/>
</dbReference>
<protein>
    <recommendedName>
        <fullName evidence="2 6">2-dehydropantoate 2-reductase</fullName>
        <ecNumber evidence="2 6">1.1.1.169</ecNumber>
    </recommendedName>
    <alternativeName>
        <fullName evidence="5 6">Ketopantoate reductase</fullName>
    </alternativeName>
</protein>
<comment type="function">
    <text evidence="6">Catalyzes the NADPH-dependent reduction of ketopantoate into pantoic acid.</text>
</comment>
<evidence type="ECO:0000313" key="10">
    <source>
        <dbReference type="Proteomes" id="UP000053815"/>
    </source>
</evidence>
<dbReference type="InterPro" id="IPR008927">
    <property type="entry name" value="6-PGluconate_DH-like_C_sf"/>
</dbReference>
<dbReference type="SUPFAM" id="SSF48179">
    <property type="entry name" value="6-phosphogluconate dehydrogenase C-terminal domain-like"/>
    <property type="match status" value="1"/>
</dbReference>
<comment type="similarity">
    <text evidence="1 6">Belongs to the ketopantoate reductase family.</text>
</comment>
<evidence type="ECO:0000256" key="5">
    <source>
        <dbReference type="ARBA" id="ARBA00032024"/>
    </source>
</evidence>
<dbReference type="Pfam" id="PF08546">
    <property type="entry name" value="ApbA_C"/>
    <property type="match status" value="1"/>
</dbReference>
<dbReference type="PANTHER" id="PTHR43765">
    <property type="entry name" value="2-DEHYDROPANTOATE 2-REDUCTASE-RELATED"/>
    <property type="match status" value="1"/>
</dbReference>
<dbReference type="SUPFAM" id="SSF51735">
    <property type="entry name" value="NAD(P)-binding Rossmann-fold domains"/>
    <property type="match status" value="1"/>
</dbReference>
<dbReference type="Gene3D" id="3.40.50.720">
    <property type="entry name" value="NAD(P)-binding Rossmann-like Domain"/>
    <property type="match status" value="1"/>
</dbReference>
<reference evidence="9" key="1">
    <citation type="submission" date="2014-09" db="EMBL/GenBank/DDBJ databases">
        <title>Draft genome sequence of an oleaginous Mucoromycotina fungus Mucor ambiguus NBRC6742.</title>
        <authorList>
            <person name="Takeda I."/>
            <person name="Yamane N."/>
            <person name="Morita T."/>
            <person name="Tamano K."/>
            <person name="Machida M."/>
            <person name="Baker S."/>
            <person name="Koike H."/>
        </authorList>
    </citation>
    <scope>NUCLEOTIDE SEQUENCE</scope>
    <source>
        <strain evidence="9">NBRC 6742</strain>
    </source>
</reference>
<dbReference type="EMBL" id="DF836331">
    <property type="protein sequence ID" value="GAN03510.1"/>
    <property type="molecule type" value="Genomic_DNA"/>
</dbReference>
<evidence type="ECO:0000256" key="3">
    <source>
        <dbReference type="ARBA" id="ARBA00022857"/>
    </source>
</evidence>
<sequence>MSIHILGTGAVGCHIAATLKANRNKVTLLLRSQDHLKNFRNLNNSITYRCQGKTDVVPDFDASVTTDTSDKSPIQSLVVATKTNHTLKALEPMASRLTPTSSILLMQNGMGVAEELMKSLWRDKTPPKIYVGVNRHAIERMAPYDIHHHSGYNDPDALRIGRFPTTHGNSAEQPTEEEVPEFLRAMVDIPRLQAAVLPWEEIRVKIYKKLFVNSCINGVASVLNTKNIGVIKDGNPGGIAMMRSICEEGYEVFKDEMPGESVESLMDMVMRTNLEAGENVSSTLQDIRAKRLTEVDYLNGYIVRMGQQKGINVKSNQAIVNFIHAREVLY</sequence>
<feature type="domain" description="Ketopantoate reductase C-terminal" evidence="8">
    <location>
        <begin position="202"/>
        <end position="327"/>
    </location>
</feature>
<dbReference type="InterPro" id="IPR013328">
    <property type="entry name" value="6PGD_dom2"/>
</dbReference>
<organism evidence="9">
    <name type="scientific">Mucor ambiguus</name>
    <dbReference type="NCBI Taxonomy" id="91626"/>
    <lineage>
        <taxon>Eukaryota</taxon>
        <taxon>Fungi</taxon>
        <taxon>Fungi incertae sedis</taxon>
        <taxon>Mucoromycota</taxon>
        <taxon>Mucoromycotina</taxon>
        <taxon>Mucoromycetes</taxon>
        <taxon>Mucorales</taxon>
        <taxon>Mucorineae</taxon>
        <taxon>Mucoraceae</taxon>
        <taxon>Mucor</taxon>
    </lineage>
</organism>
<comment type="catalytic activity">
    <reaction evidence="6">
        <text>(R)-pantoate + NADP(+) = 2-dehydropantoate + NADPH + H(+)</text>
        <dbReference type="Rhea" id="RHEA:16233"/>
        <dbReference type="ChEBI" id="CHEBI:11561"/>
        <dbReference type="ChEBI" id="CHEBI:15378"/>
        <dbReference type="ChEBI" id="CHEBI:15980"/>
        <dbReference type="ChEBI" id="CHEBI:57783"/>
        <dbReference type="ChEBI" id="CHEBI:58349"/>
        <dbReference type="EC" id="1.1.1.169"/>
    </reaction>
</comment>
<evidence type="ECO:0000259" key="7">
    <source>
        <dbReference type="Pfam" id="PF02558"/>
    </source>
</evidence>
<keyword evidence="4 6" id="KW-0560">Oxidoreductase</keyword>
<dbReference type="PANTHER" id="PTHR43765:SF2">
    <property type="entry name" value="2-DEHYDROPANTOATE 2-REDUCTASE"/>
    <property type="match status" value="1"/>
</dbReference>
<keyword evidence="3 6" id="KW-0521">NADP</keyword>
<evidence type="ECO:0000256" key="2">
    <source>
        <dbReference type="ARBA" id="ARBA00013014"/>
    </source>
</evidence>
<dbReference type="OrthoDB" id="73846at2759"/>
<dbReference type="EC" id="1.1.1.169" evidence="2 6"/>
<evidence type="ECO:0000256" key="1">
    <source>
        <dbReference type="ARBA" id="ARBA00007870"/>
    </source>
</evidence>
<dbReference type="Pfam" id="PF02558">
    <property type="entry name" value="ApbA"/>
    <property type="match status" value="1"/>
</dbReference>
<gene>
    <name evidence="9" type="ORF">MAM1_0042c02965</name>
</gene>
<dbReference type="NCBIfam" id="TIGR00745">
    <property type="entry name" value="apbA_panE"/>
    <property type="match status" value="1"/>
</dbReference>
<evidence type="ECO:0000259" key="8">
    <source>
        <dbReference type="Pfam" id="PF08546"/>
    </source>
</evidence>